<dbReference type="PANTHER" id="PTHR14002">
    <property type="entry name" value="ENDOGLIN/TGF-BETA RECEPTOR TYPE III"/>
    <property type="match status" value="1"/>
</dbReference>
<evidence type="ECO:0000259" key="4">
    <source>
        <dbReference type="PROSITE" id="PS51034"/>
    </source>
</evidence>
<dbReference type="SMART" id="SM00241">
    <property type="entry name" value="ZP"/>
    <property type="match status" value="1"/>
</dbReference>
<evidence type="ECO:0000256" key="1">
    <source>
        <dbReference type="ARBA" id="ARBA00022729"/>
    </source>
</evidence>
<protein>
    <submittedName>
        <fullName evidence="5">Uromodulin-like</fullName>
    </submittedName>
</protein>
<keyword evidence="1" id="KW-0732">Signal</keyword>
<name>A0A0P7XVE0_SCLFO</name>
<dbReference type="InterPro" id="IPR001507">
    <property type="entry name" value="ZP_dom"/>
</dbReference>
<dbReference type="InterPro" id="IPR055356">
    <property type="entry name" value="ZP-N"/>
</dbReference>
<evidence type="ECO:0000256" key="3">
    <source>
        <dbReference type="SAM" id="MobiDB-lite"/>
    </source>
</evidence>
<dbReference type="Pfam" id="PF00100">
    <property type="entry name" value="Zona_pellucida"/>
    <property type="match status" value="1"/>
</dbReference>
<evidence type="ECO:0000313" key="5">
    <source>
        <dbReference type="EMBL" id="KPP56862.1"/>
    </source>
</evidence>
<reference evidence="5 6" key="1">
    <citation type="submission" date="2015-08" db="EMBL/GenBank/DDBJ databases">
        <title>The genome of the Asian arowana (Scleropages formosus).</title>
        <authorList>
            <person name="Tan M.H."/>
            <person name="Gan H.M."/>
            <person name="Croft L.J."/>
            <person name="Austin C.M."/>
        </authorList>
    </citation>
    <scope>NUCLEOTIDE SEQUENCE [LARGE SCALE GENOMIC DNA]</scope>
    <source>
        <strain evidence="5">Aro1</strain>
    </source>
</reference>
<accession>A0A0P7XVE0</accession>
<dbReference type="PANTHER" id="PTHR14002:SF53">
    <property type="entry name" value="UROMODULIN"/>
    <property type="match status" value="1"/>
</dbReference>
<keyword evidence="2" id="KW-1015">Disulfide bond</keyword>
<dbReference type="EMBL" id="JARO02018617">
    <property type="protein sequence ID" value="KPP56862.1"/>
    <property type="molecule type" value="Genomic_DNA"/>
</dbReference>
<dbReference type="AlphaFoldDB" id="A0A0P7XVE0"/>
<feature type="non-terminal residue" evidence="5">
    <location>
        <position position="378"/>
    </location>
</feature>
<dbReference type="PROSITE" id="PS51034">
    <property type="entry name" value="ZP_2"/>
    <property type="match status" value="1"/>
</dbReference>
<feature type="region of interest" description="Disordered" evidence="3">
    <location>
        <begin position="308"/>
        <end position="335"/>
    </location>
</feature>
<dbReference type="InterPro" id="IPR055355">
    <property type="entry name" value="ZP-C"/>
</dbReference>
<evidence type="ECO:0000256" key="2">
    <source>
        <dbReference type="ARBA" id="ARBA00023157"/>
    </source>
</evidence>
<evidence type="ECO:0000313" key="6">
    <source>
        <dbReference type="Proteomes" id="UP000034805"/>
    </source>
</evidence>
<organism evidence="5 6">
    <name type="scientific">Scleropages formosus</name>
    <name type="common">Asian bonytongue</name>
    <name type="synonym">Osteoglossum formosum</name>
    <dbReference type="NCBI Taxonomy" id="113540"/>
    <lineage>
        <taxon>Eukaryota</taxon>
        <taxon>Metazoa</taxon>
        <taxon>Chordata</taxon>
        <taxon>Craniata</taxon>
        <taxon>Vertebrata</taxon>
        <taxon>Euteleostomi</taxon>
        <taxon>Actinopterygii</taxon>
        <taxon>Neopterygii</taxon>
        <taxon>Teleostei</taxon>
        <taxon>Osteoglossocephala</taxon>
        <taxon>Osteoglossomorpha</taxon>
        <taxon>Osteoglossiformes</taxon>
        <taxon>Osteoglossidae</taxon>
        <taxon>Scleropages</taxon>
    </lineage>
</organism>
<feature type="compositionally biased region" description="Polar residues" evidence="3">
    <location>
        <begin position="323"/>
        <end position="335"/>
    </location>
</feature>
<dbReference type="Pfam" id="PF23344">
    <property type="entry name" value="ZP-N"/>
    <property type="match status" value="1"/>
</dbReference>
<sequence>MCGRDFITIVVIEDLFMYHSVKLEELHVGNGTCQVRRETVAGVSYMVRTPKKKYICCSGKLLEKNLTHITYSQTLQSHPNDSVLRHPAVTVEYKCAYLSICRVTLPFPIVPFSRETVIQVDAMVVFSLFTDSRYTQLHLGKKAFVKLRVTEPQDFFHLRVTECWASLSPSPSDANDSARMETVQFFTGTSGLDSMNKGSPVARFRFNMFHFQTAVRKLQLHCIMWLHSLDSTVSGCGFSFPRMATHIFETLQAQVCKPITKWEAVVEETTQGLLSYEPIRLKEPDRAGCSNGKQQQEEILTLEGVDNCKDVDTGEGQGAIGEESQSPGDSQDTAEPQQGHTLLAYLFHLLRLYVLASDLLHLHKDHAQHGSAEQEHNA</sequence>
<dbReference type="Proteomes" id="UP000034805">
    <property type="component" value="Unassembled WGS sequence"/>
</dbReference>
<comment type="caution">
    <text evidence="5">The sequence shown here is derived from an EMBL/GenBank/DDBJ whole genome shotgun (WGS) entry which is preliminary data.</text>
</comment>
<feature type="domain" description="ZP" evidence="4">
    <location>
        <begin position="1"/>
        <end position="243"/>
    </location>
</feature>
<dbReference type="InterPro" id="IPR042235">
    <property type="entry name" value="ZP-C_dom"/>
</dbReference>
<dbReference type="Gene3D" id="2.60.40.4100">
    <property type="entry name" value="Zona pellucida, ZP-C domain"/>
    <property type="match status" value="1"/>
</dbReference>
<dbReference type="STRING" id="113540.ENSSFOP00015023439"/>
<proteinExistence type="predicted"/>
<dbReference type="Gene3D" id="2.60.40.3210">
    <property type="entry name" value="Zona pellucida, ZP-N domain"/>
    <property type="match status" value="1"/>
</dbReference>
<gene>
    <name evidence="5" type="ORF">Z043_125477</name>
</gene>